<dbReference type="PROSITE" id="PS52002">
    <property type="entry name" value="SM"/>
    <property type="match status" value="1"/>
</dbReference>
<dbReference type="PANTHER" id="PTHR34772:SF1">
    <property type="entry name" value="RNA-BINDING PROTEIN HFQ"/>
    <property type="match status" value="1"/>
</dbReference>
<dbReference type="PANTHER" id="PTHR34772">
    <property type="entry name" value="RNA-BINDING PROTEIN HFQ"/>
    <property type="match status" value="1"/>
</dbReference>
<dbReference type="GO" id="GO:0003723">
    <property type="term" value="F:RNA binding"/>
    <property type="evidence" value="ECO:0007669"/>
    <property type="project" value="UniProtKB-UniRule"/>
</dbReference>
<evidence type="ECO:0000256" key="3">
    <source>
        <dbReference type="HAMAP-Rule" id="MF_00436"/>
    </source>
</evidence>
<evidence type="ECO:0000313" key="6">
    <source>
        <dbReference type="EMBL" id="HGY95214.1"/>
    </source>
</evidence>
<name>A0A7V4XU22_9BACT</name>
<dbReference type="GO" id="GO:0005829">
    <property type="term" value="C:cytosol"/>
    <property type="evidence" value="ECO:0007669"/>
    <property type="project" value="TreeGrafter"/>
</dbReference>
<dbReference type="GO" id="GO:0006355">
    <property type="term" value="P:regulation of DNA-templated transcription"/>
    <property type="evidence" value="ECO:0007669"/>
    <property type="project" value="InterPro"/>
</dbReference>
<protein>
    <recommendedName>
        <fullName evidence="3">RNA-binding protein Hfq</fullName>
    </recommendedName>
</protein>
<accession>A0A7V4XU22</accession>
<dbReference type="SUPFAM" id="SSF50182">
    <property type="entry name" value="Sm-like ribonucleoproteins"/>
    <property type="match status" value="1"/>
</dbReference>
<dbReference type="CDD" id="cd01716">
    <property type="entry name" value="Hfq"/>
    <property type="match status" value="1"/>
</dbReference>
<feature type="region of interest" description="Disordered" evidence="4">
    <location>
        <begin position="69"/>
        <end position="106"/>
    </location>
</feature>
<comment type="caution">
    <text evidence="6">The sequence shown here is derived from an EMBL/GenBank/DDBJ whole genome shotgun (WGS) entry which is preliminary data.</text>
</comment>
<organism evidence="6">
    <name type="scientific">Acidobacterium capsulatum</name>
    <dbReference type="NCBI Taxonomy" id="33075"/>
    <lineage>
        <taxon>Bacteria</taxon>
        <taxon>Pseudomonadati</taxon>
        <taxon>Acidobacteriota</taxon>
        <taxon>Terriglobia</taxon>
        <taxon>Terriglobales</taxon>
        <taxon>Acidobacteriaceae</taxon>
        <taxon>Acidobacterium</taxon>
    </lineage>
</organism>
<evidence type="ECO:0000256" key="1">
    <source>
        <dbReference type="ARBA" id="ARBA00022884"/>
    </source>
</evidence>
<gene>
    <name evidence="3" type="primary">hfq</name>
    <name evidence="6" type="ORF">ENW50_11105</name>
</gene>
<comment type="function">
    <text evidence="3">RNA chaperone that binds small regulatory RNA (sRNAs) and mRNAs to facilitate mRNA translational regulation in response to envelope stress, environmental stress and changes in metabolite concentrations. Also binds with high specificity to tRNAs.</text>
</comment>
<dbReference type="Pfam" id="PF17209">
    <property type="entry name" value="Hfq"/>
    <property type="match status" value="1"/>
</dbReference>
<evidence type="ECO:0000259" key="5">
    <source>
        <dbReference type="PROSITE" id="PS52002"/>
    </source>
</evidence>
<comment type="similarity">
    <text evidence="3">Belongs to the Hfq family.</text>
</comment>
<evidence type="ECO:0000256" key="2">
    <source>
        <dbReference type="ARBA" id="ARBA00023016"/>
    </source>
</evidence>
<keyword evidence="1 3" id="KW-0694">RNA-binding</keyword>
<evidence type="ECO:0000256" key="4">
    <source>
        <dbReference type="SAM" id="MobiDB-lite"/>
    </source>
</evidence>
<dbReference type="HAMAP" id="MF_00436">
    <property type="entry name" value="Hfq"/>
    <property type="match status" value="1"/>
</dbReference>
<keyword evidence="2 3" id="KW-0346">Stress response</keyword>
<dbReference type="InterPro" id="IPR047575">
    <property type="entry name" value="Sm"/>
</dbReference>
<dbReference type="Gene3D" id="2.30.30.100">
    <property type="match status" value="1"/>
</dbReference>
<proteinExistence type="inferred from homology"/>
<dbReference type="InterPro" id="IPR005001">
    <property type="entry name" value="Hfq"/>
</dbReference>
<feature type="domain" description="Sm" evidence="5">
    <location>
        <begin position="11"/>
        <end position="71"/>
    </location>
</feature>
<reference evidence="6" key="1">
    <citation type="journal article" date="2020" name="mSystems">
        <title>Genome- and Community-Level Interaction Insights into Carbon Utilization and Element Cycling Functions of Hydrothermarchaeota in Hydrothermal Sediment.</title>
        <authorList>
            <person name="Zhou Z."/>
            <person name="Liu Y."/>
            <person name="Xu W."/>
            <person name="Pan J."/>
            <person name="Luo Z.H."/>
            <person name="Li M."/>
        </authorList>
    </citation>
    <scope>NUCLEOTIDE SEQUENCE [LARGE SCALE GENOMIC DNA]</scope>
    <source>
        <strain evidence="6">SpSt-855</strain>
    </source>
</reference>
<dbReference type="AlphaFoldDB" id="A0A7V4XU22"/>
<dbReference type="InterPro" id="IPR010920">
    <property type="entry name" value="LSM_dom_sf"/>
</dbReference>
<dbReference type="EMBL" id="DTKL01000069">
    <property type="protein sequence ID" value="HGY95214.1"/>
    <property type="molecule type" value="Genomic_DNA"/>
</dbReference>
<dbReference type="NCBIfam" id="TIGR02383">
    <property type="entry name" value="Hfq"/>
    <property type="match status" value="1"/>
</dbReference>
<dbReference type="GO" id="GO:0045974">
    <property type="term" value="P:regulation of translation, ncRNA-mediated"/>
    <property type="evidence" value="ECO:0007669"/>
    <property type="project" value="TreeGrafter"/>
</dbReference>
<feature type="compositionally biased region" description="Low complexity" evidence="4">
    <location>
        <begin position="79"/>
        <end position="106"/>
    </location>
</feature>
<sequence length="106" mass="11273">MDNKPAQNIQDTFLNTVRKDKTPITIYLVSGVKLTGKIRSFDKYSVLLENNSQEQLIFKHAISTVVSSRSVLHGDHRPAAAGHGAPPVSPTPAAGTHPTPGESSGA</sequence>
<comment type="subunit">
    <text evidence="3">Homohexamer.</text>
</comment>
<dbReference type="NCBIfam" id="NF001602">
    <property type="entry name" value="PRK00395.1"/>
    <property type="match status" value="1"/>
</dbReference>
<dbReference type="GO" id="GO:0043487">
    <property type="term" value="P:regulation of RNA stability"/>
    <property type="evidence" value="ECO:0007669"/>
    <property type="project" value="TreeGrafter"/>
</dbReference>